<dbReference type="GeneID" id="14921619"/>
<organism evidence="3 4">
    <name type="scientific">Acanthamoeba castellanii (strain ATCC 30010 / Neff)</name>
    <dbReference type="NCBI Taxonomy" id="1257118"/>
    <lineage>
        <taxon>Eukaryota</taxon>
        <taxon>Amoebozoa</taxon>
        <taxon>Discosea</taxon>
        <taxon>Longamoebia</taxon>
        <taxon>Centramoebida</taxon>
        <taxon>Acanthamoebidae</taxon>
        <taxon>Acanthamoeba</taxon>
    </lineage>
</organism>
<dbReference type="VEuPathDB" id="AmoebaDB:ACA1_054950"/>
<accession>L8H5G2</accession>
<keyword evidence="4" id="KW-1185">Reference proteome</keyword>
<feature type="domain" description="Inositol phosphatase" evidence="2">
    <location>
        <begin position="426"/>
        <end position="508"/>
    </location>
</feature>
<proteinExistence type="predicted"/>
<evidence type="ECO:0000259" key="2">
    <source>
        <dbReference type="Pfam" id="PF12456"/>
    </source>
</evidence>
<dbReference type="Proteomes" id="UP000011083">
    <property type="component" value="Unassembled WGS sequence"/>
</dbReference>
<evidence type="ECO:0000313" key="3">
    <source>
        <dbReference type="EMBL" id="ELR20749.1"/>
    </source>
</evidence>
<reference evidence="3 4" key="1">
    <citation type="journal article" date="2013" name="Genome Biol.">
        <title>Genome of Acanthamoeba castellanii highlights extensive lateral gene transfer and early evolution of tyrosine kinase signaling.</title>
        <authorList>
            <person name="Clarke M."/>
            <person name="Lohan A.J."/>
            <person name="Liu B."/>
            <person name="Lagkouvardos I."/>
            <person name="Roy S."/>
            <person name="Zafar N."/>
            <person name="Bertelli C."/>
            <person name="Schilde C."/>
            <person name="Kianianmomeni A."/>
            <person name="Burglin T.R."/>
            <person name="Frech C."/>
            <person name="Turcotte B."/>
            <person name="Kopec K.O."/>
            <person name="Synnott J.M."/>
            <person name="Choo C."/>
            <person name="Paponov I."/>
            <person name="Finkler A."/>
            <person name="Soon Heng Tan C."/>
            <person name="Hutchins A.P."/>
            <person name="Weinmeier T."/>
            <person name="Rattei T."/>
            <person name="Chu J.S."/>
            <person name="Gimenez G."/>
            <person name="Irimia M."/>
            <person name="Rigden D.J."/>
            <person name="Fitzpatrick D.A."/>
            <person name="Lorenzo-Morales J."/>
            <person name="Bateman A."/>
            <person name="Chiu C.H."/>
            <person name="Tang P."/>
            <person name="Hegemann P."/>
            <person name="Fromm H."/>
            <person name="Raoult D."/>
            <person name="Greub G."/>
            <person name="Miranda-Saavedra D."/>
            <person name="Chen N."/>
            <person name="Nash P."/>
            <person name="Ginger M.L."/>
            <person name="Horn M."/>
            <person name="Schaap P."/>
            <person name="Caler L."/>
            <person name="Loftus B."/>
        </authorList>
    </citation>
    <scope>NUCLEOTIDE SEQUENCE [LARGE SCALE GENOMIC DNA]</scope>
    <source>
        <strain evidence="3 4">Neff</strain>
    </source>
</reference>
<protein>
    <recommendedName>
        <fullName evidence="2">Inositol phosphatase domain-containing protein</fullName>
    </recommendedName>
</protein>
<feature type="compositionally biased region" description="Basic and acidic residues" evidence="1">
    <location>
        <begin position="777"/>
        <end position="788"/>
    </location>
</feature>
<feature type="compositionally biased region" description="Low complexity" evidence="1">
    <location>
        <begin position="853"/>
        <end position="889"/>
    </location>
</feature>
<name>L8H5G2_ACACF</name>
<feature type="region of interest" description="Disordered" evidence="1">
    <location>
        <begin position="769"/>
        <end position="819"/>
    </location>
</feature>
<feature type="compositionally biased region" description="Low complexity" evidence="1">
    <location>
        <begin position="789"/>
        <end position="798"/>
    </location>
</feature>
<dbReference type="PANTHER" id="PTHR13491:SF0">
    <property type="entry name" value="ZINC FINGER CCHC DOMAIN-CONTAINING PROTEIN 10"/>
    <property type="match status" value="1"/>
</dbReference>
<dbReference type="KEGG" id="acan:ACA1_054950"/>
<dbReference type="EMBL" id="KB007909">
    <property type="protein sequence ID" value="ELR20749.1"/>
    <property type="molecule type" value="Genomic_DNA"/>
</dbReference>
<evidence type="ECO:0000256" key="1">
    <source>
        <dbReference type="SAM" id="MobiDB-lite"/>
    </source>
</evidence>
<feature type="region of interest" description="Disordered" evidence="1">
    <location>
        <begin position="702"/>
        <end position="732"/>
    </location>
</feature>
<dbReference type="Pfam" id="PF12456">
    <property type="entry name" value="hSac2"/>
    <property type="match status" value="1"/>
</dbReference>
<dbReference type="STRING" id="1257118.L8H5G2"/>
<dbReference type="OrthoDB" id="10252229at2759"/>
<gene>
    <name evidence="3" type="ORF">ACA1_054950</name>
</gene>
<dbReference type="InterPro" id="IPR039715">
    <property type="entry name" value="ZCCHC10"/>
</dbReference>
<feature type="region of interest" description="Disordered" evidence="1">
    <location>
        <begin position="93"/>
        <end position="120"/>
    </location>
</feature>
<dbReference type="InterPro" id="IPR022158">
    <property type="entry name" value="Inositol_phosphatase"/>
</dbReference>
<sequence>MESDRKALRTSLTSEVLGKKEEVVTALLPHYEALIQRSCDRVARIPIDINWESFIKAKRPDLALSTLHLWGSYFVLHRIASVIEEICTSATPASPLSTSGHPASAPSVIPSSPSSTPPSASIPLYPGGKSIIASQLVRIIVQNEDKPLHGKDKVVLKPYLRKKHNNDKEKAENDEEVEDEEVWVLTLRGNFGQGALGGFSRKRLISTLTRRLKLTALHHKALLDHVILPRCNAQLLALAGGDSTNDSPKATDDEDDELVRGSGVVAVQVAIDWETIDECDDERALRNLAAWCGHYSLAQVALAFTELAERWKTAECVSAVVQRVVVRHVPGQDATRKRCFVEAGTLYIDGVWELDGWQAGFRHHQIAEVWLRVVLKQTHYLATCPHRGKKKFKYLKRALQSTNVLNGHVDYLKRILSQPCFQQPDQALTNAINTCLQPYVTKGEEYIHGWHCIKVNFRGQAQERIVVLTDCAVYTFAYDFAKNKIDNDRVHRHVHEHFKHITYGKYMNAAGGQAEYCLRYETHERVKKDKDAKSGGRSLGNVVAKAESAAALNQKVLGLVELMVDEQLNPNNEATPAAAAGDNSEAGLGREVDTGVKGFTCRRLLKLLGETILKYHDNYRLDLAHLLPGPAMGLIDGLGLLAAILEDHQHALVEGLVHAAGEPHLQGQVKLDNSPATTLHFVLKSLLAQLKALLVKRAAADGRERDETDSSEASLHNFTLAPPTPSSTSSSSSSAASSVHILFFVSQLLKQMQRLERIEQVELMGGMTASASKRRTSRENSHVDHDATSDTSTAPAKKTTTKRPRTANNRRMFHLPTPEPLPVSRVLQRIGEHLRGLALPPFRFPSSSVQLFASSSSTSSSSSSSSPSSSATSSSSPSPASSSSSSSSSSPPPTTSPVELADVSLSAEDLIEAVVKALIDKPIPAVEYRCWSDAWSRCCASTSPPFQHAAVDQLLGLAKPKPKANKPSSSPSSSSPFSTSAGSSSPSFFRKFIPEEPDTWVLLLKPAADIDDPDARQDLVKEMGWAIYGAARTALRPCPSDAA</sequence>
<dbReference type="PANTHER" id="PTHR13491">
    <property type="entry name" value="ZCCHC10 PROTEIN"/>
    <property type="match status" value="1"/>
</dbReference>
<dbReference type="AlphaFoldDB" id="L8H5G2"/>
<feature type="region of interest" description="Disordered" evidence="1">
    <location>
        <begin position="853"/>
        <end position="899"/>
    </location>
</feature>
<dbReference type="RefSeq" id="XP_004344152.1">
    <property type="nucleotide sequence ID" value="XM_004344102.1"/>
</dbReference>
<feature type="region of interest" description="Disordered" evidence="1">
    <location>
        <begin position="959"/>
        <end position="990"/>
    </location>
</feature>
<feature type="compositionally biased region" description="Low complexity" evidence="1">
    <location>
        <begin position="965"/>
        <end position="989"/>
    </location>
</feature>
<evidence type="ECO:0000313" key="4">
    <source>
        <dbReference type="Proteomes" id="UP000011083"/>
    </source>
</evidence>